<proteinExistence type="predicted"/>
<evidence type="ECO:0000256" key="1">
    <source>
        <dbReference type="SAM" id="Phobius"/>
    </source>
</evidence>
<sequence length="450" mass="51346">MNYLILLPFTVITLMVGITYYLSVRRLRQERVEWKKTRAQSDNPPVYTIFSPPPVYEKGISDDFQALIKKHFPENNVLDDVLEAMKKRTNETQAFLLTNGTVNSTISDFPYRGHRYNMDEMSNFFAQLMNCAYGWCGYRCCGLPQARPVRLEYPSQYQQHYPSRYPQGLKTATPKYRKMGPKIGDPSPKYLYANSMRPAATTPISKRRPAVSCPKACQPQCLTSCMKRYSELVYEFMNSLTQTDILGLPNRPPQATTRRSIFEWGNSVDEDNWTEPVPSVQWEDERPPVCRADCMPLCRESCLLIEPKQNGKCRASCMPHCSQSCLDSPPLMLPCPDFDECYCPAGYVQCSESTCCMRYRAMAVRYKDKLAAYKFSDDKDTEPVSGNQTAVLAKQLRRLGGDGEETTTTVMVPGEAVKELPGNATIVYFPEEKRAEIRMNDGDVWVENVE</sequence>
<accession>A0AAF3FKJ0</accession>
<keyword evidence="1" id="KW-0472">Membrane</keyword>
<keyword evidence="1" id="KW-1133">Transmembrane helix</keyword>
<organism evidence="2 3">
    <name type="scientific">Mesorhabditis belari</name>
    <dbReference type="NCBI Taxonomy" id="2138241"/>
    <lineage>
        <taxon>Eukaryota</taxon>
        <taxon>Metazoa</taxon>
        <taxon>Ecdysozoa</taxon>
        <taxon>Nematoda</taxon>
        <taxon>Chromadorea</taxon>
        <taxon>Rhabditida</taxon>
        <taxon>Rhabditina</taxon>
        <taxon>Rhabditomorpha</taxon>
        <taxon>Rhabditoidea</taxon>
        <taxon>Rhabditidae</taxon>
        <taxon>Mesorhabditinae</taxon>
        <taxon>Mesorhabditis</taxon>
    </lineage>
</organism>
<keyword evidence="2" id="KW-1185">Reference proteome</keyword>
<dbReference type="WBParaSite" id="MBELARI_LOCUS7636">
    <property type="protein sequence ID" value="MBELARI_LOCUS7636"/>
    <property type="gene ID" value="MBELARI_LOCUS7636"/>
</dbReference>
<evidence type="ECO:0000313" key="3">
    <source>
        <dbReference type="WBParaSite" id="MBELARI_LOCUS7636"/>
    </source>
</evidence>
<name>A0AAF3FKJ0_9BILA</name>
<dbReference type="PANTHER" id="PTHR31895:SF17">
    <property type="entry name" value="TIL DOMAIN-CONTAINING PROTEIN"/>
    <property type="match status" value="1"/>
</dbReference>
<feature type="transmembrane region" description="Helical" evidence="1">
    <location>
        <begin position="6"/>
        <end position="24"/>
    </location>
</feature>
<dbReference type="AlphaFoldDB" id="A0AAF3FKJ0"/>
<keyword evidence="1" id="KW-0812">Transmembrane</keyword>
<dbReference type="Proteomes" id="UP000887575">
    <property type="component" value="Unassembled WGS sequence"/>
</dbReference>
<reference evidence="3" key="1">
    <citation type="submission" date="2024-02" db="UniProtKB">
        <authorList>
            <consortium name="WormBaseParasite"/>
        </authorList>
    </citation>
    <scope>IDENTIFICATION</scope>
</reference>
<evidence type="ECO:0000313" key="2">
    <source>
        <dbReference type="Proteomes" id="UP000887575"/>
    </source>
</evidence>
<dbReference type="PANTHER" id="PTHR31895">
    <property type="entry name" value="PROTEIN CBG03177-RELATED"/>
    <property type="match status" value="1"/>
</dbReference>
<protein>
    <submittedName>
        <fullName evidence="3">Uncharacterized protein</fullName>
    </submittedName>
</protein>